<dbReference type="RefSeq" id="WP_225699869.1">
    <property type="nucleotide sequence ID" value="NZ_JAIXNE010000008.1"/>
</dbReference>
<dbReference type="AlphaFoldDB" id="A0A9X1L276"/>
<evidence type="ECO:0000259" key="1">
    <source>
        <dbReference type="Pfam" id="PF05430"/>
    </source>
</evidence>
<dbReference type="NCBIfam" id="NF033855">
    <property type="entry name" value="tRNA_MNMC2"/>
    <property type="match status" value="1"/>
</dbReference>
<evidence type="ECO:0000313" key="3">
    <source>
        <dbReference type="Proteomes" id="UP001139409"/>
    </source>
</evidence>
<dbReference type="Gene3D" id="3.40.50.150">
    <property type="entry name" value="Vaccinia Virus protein VP39"/>
    <property type="match status" value="1"/>
</dbReference>
<sequence length="221" mass="24946">MNTDNQVRLIITEDGSHSLYNDDLRETYHSTRGAIQESEHVFINAGLQTCQANPIRILEIGFGTGLNVLLTVIWSLKSNHPVIISSFEAFPLTAEVIESLNYGKLLDSEEWFRIIHQQGWNERVDYKNGISIEKILANWQETQVEALYDVVFYDAFAPSKQPEMWGFELIKKACDALNPQGVFVTYSATGQLKRDLVKAGMTVETLPGPPGKKEMVRAIKN</sequence>
<dbReference type="EMBL" id="JAIXNE010000008">
    <property type="protein sequence ID" value="MCA6079007.1"/>
    <property type="molecule type" value="Genomic_DNA"/>
</dbReference>
<dbReference type="Pfam" id="PF05430">
    <property type="entry name" value="Methyltransf_30"/>
    <property type="match status" value="1"/>
</dbReference>
<reference evidence="2" key="1">
    <citation type="submission" date="2021-09" db="EMBL/GenBank/DDBJ databases">
        <title>Fulvivirga sp. isolated from coastal sediment.</title>
        <authorList>
            <person name="Yu H."/>
        </authorList>
    </citation>
    <scope>NUCLEOTIDE SEQUENCE</scope>
    <source>
        <strain evidence="2">1062</strain>
    </source>
</reference>
<keyword evidence="3" id="KW-1185">Reference proteome</keyword>
<evidence type="ECO:0000313" key="2">
    <source>
        <dbReference type="EMBL" id="MCA6079007.1"/>
    </source>
</evidence>
<feature type="domain" description="MnmC-like methyltransferase" evidence="1">
    <location>
        <begin position="142"/>
        <end position="221"/>
    </location>
</feature>
<gene>
    <name evidence="2" type="primary">mnmD</name>
    <name evidence="2" type="ORF">LDX50_29305</name>
</gene>
<dbReference type="PANTHER" id="PTHR39963:SF1">
    <property type="entry name" value="MNMC-LIKE METHYLTRANSFERASE DOMAIN-CONTAINING PROTEIN"/>
    <property type="match status" value="1"/>
</dbReference>
<dbReference type="InterPro" id="IPR008471">
    <property type="entry name" value="MnmC-like_methylTransf"/>
</dbReference>
<accession>A0A9X1L276</accession>
<comment type="caution">
    <text evidence="2">The sequence shown here is derived from an EMBL/GenBank/DDBJ whole genome shotgun (WGS) entry which is preliminary data.</text>
</comment>
<dbReference type="GO" id="GO:0016645">
    <property type="term" value="F:oxidoreductase activity, acting on the CH-NH group of donors"/>
    <property type="evidence" value="ECO:0007669"/>
    <property type="project" value="InterPro"/>
</dbReference>
<dbReference type="InterPro" id="IPR029063">
    <property type="entry name" value="SAM-dependent_MTases_sf"/>
</dbReference>
<protein>
    <submittedName>
        <fullName evidence="2">tRNA (5-methylaminomethyl-2-thiouridine)(34)-methyltransferase MnmD</fullName>
    </submittedName>
</protein>
<dbReference type="PANTHER" id="PTHR39963">
    <property type="entry name" value="SLL0983 PROTEIN"/>
    <property type="match status" value="1"/>
</dbReference>
<dbReference type="GO" id="GO:0004808">
    <property type="term" value="F:tRNA (5-methylaminomethyl-2-thiouridylate)(34)-methyltransferase activity"/>
    <property type="evidence" value="ECO:0007669"/>
    <property type="project" value="InterPro"/>
</dbReference>
<dbReference type="SUPFAM" id="SSF53335">
    <property type="entry name" value="S-adenosyl-L-methionine-dependent methyltransferases"/>
    <property type="match status" value="1"/>
</dbReference>
<name>A0A9X1L276_9BACT</name>
<proteinExistence type="predicted"/>
<dbReference type="Proteomes" id="UP001139409">
    <property type="component" value="Unassembled WGS sequence"/>
</dbReference>
<dbReference type="InterPro" id="IPR047785">
    <property type="entry name" value="tRNA_MNMC2"/>
</dbReference>
<organism evidence="2 3">
    <name type="scientific">Fulvivirga sedimenti</name>
    <dbReference type="NCBI Taxonomy" id="2879465"/>
    <lineage>
        <taxon>Bacteria</taxon>
        <taxon>Pseudomonadati</taxon>
        <taxon>Bacteroidota</taxon>
        <taxon>Cytophagia</taxon>
        <taxon>Cytophagales</taxon>
        <taxon>Fulvivirgaceae</taxon>
        <taxon>Fulvivirga</taxon>
    </lineage>
</organism>